<dbReference type="Pfam" id="PF13240">
    <property type="entry name" value="Zn_Ribbon_1"/>
    <property type="match status" value="1"/>
</dbReference>
<keyword evidence="3" id="KW-0812">Transmembrane</keyword>
<dbReference type="Proteomes" id="UP000184278">
    <property type="component" value="Unassembled WGS sequence"/>
</dbReference>
<keyword evidence="3" id="KW-1133">Transmembrane helix</keyword>
<feature type="repeat" description="TPR" evidence="1">
    <location>
        <begin position="143"/>
        <end position="176"/>
    </location>
</feature>
<feature type="compositionally biased region" description="Acidic residues" evidence="2">
    <location>
        <begin position="202"/>
        <end position="221"/>
    </location>
</feature>
<dbReference type="Pfam" id="PF14559">
    <property type="entry name" value="TPR_19"/>
    <property type="match status" value="1"/>
</dbReference>
<gene>
    <name evidence="5" type="ORF">SAMN02745229_00433</name>
</gene>
<evidence type="ECO:0000259" key="4">
    <source>
        <dbReference type="Pfam" id="PF13240"/>
    </source>
</evidence>
<proteinExistence type="predicted"/>
<dbReference type="EMBL" id="FQXK01000004">
    <property type="protein sequence ID" value="SHH43277.1"/>
    <property type="molecule type" value="Genomic_DNA"/>
</dbReference>
<dbReference type="SUPFAM" id="SSF48452">
    <property type="entry name" value="TPR-like"/>
    <property type="match status" value="1"/>
</dbReference>
<sequence>MICPGCGKEVKKNAGFCPNCGRSLKRTDDNKDSKKIIGIVATILAVLVLISVTVLIVKNISAGRYNRLIDKGNNYLEEMQYDDGIAAFDEAIRIDPKRPDAYEGKVNIYIAKGDNESALAVINDGFAAIEGDEYVAQFTEFSTKVYEQYADELVSEGNYQEALEVLEKGNNLMPGQLSNKIADVMYDASEQQKAEEVKETTSDEENALEATEEASSEEDDSQHDVDESVDVTETYFFSIDITNITQKSNGTYDVECNTSRYKKVIIPYEEFERINVGDTVTYDTGYSGIREIKCYFIEDGIKYFSEYSEDYSSLDEMIDSGDDYYFMSPDNKDYYGDIILYFGSNIAIRGYTQEEYYVEDGVETINIDGNCLVRVYYDESGELVGSLRDITFDQFYQEYTSGLTSLLSYVVNYNESYEITSLISYAWWG</sequence>
<dbReference type="GeneID" id="89509336"/>
<feature type="domain" description="Zinc-ribbon" evidence="4">
    <location>
        <begin position="3"/>
        <end position="24"/>
    </location>
</feature>
<feature type="region of interest" description="Disordered" evidence="2">
    <location>
        <begin position="190"/>
        <end position="226"/>
    </location>
</feature>
<protein>
    <submittedName>
        <fullName evidence="5">TPR repeat-containing protein</fullName>
    </submittedName>
</protein>
<dbReference type="InterPro" id="IPR026870">
    <property type="entry name" value="Zinc_ribbon_dom"/>
</dbReference>
<keyword evidence="3" id="KW-0472">Membrane</keyword>
<feature type="transmembrane region" description="Helical" evidence="3">
    <location>
        <begin position="36"/>
        <end position="57"/>
    </location>
</feature>
<dbReference type="RefSeq" id="WP_073385144.1">
    <property type="nucleotide sequence ID" value="NZ_FQXK01000004.1"/>
</dbReference>
<dbReference type="STRING" id="1121131.SAMN02745229_00433"/>
<feature type="compositionally biased region" description="Basic and acidic residues" evidence="2">
    <location>
        <begin position="190"/>
        <end position="201"/>
    </location>
</feature>
<keyword evidence="1" id="KW-0802">TPR repeat</keyword>
<dbReference type="Gene3D" id="1.25.40.10">
    <property type="entry name" value="Tetratricopeptide repeat domain"/>
    <property type="match status" value="1"/>
</dbReference>
<organism evidence="5 6">
    <name type="scientific">Butyrivibrio fibrisolvens DSM 3071</name>
    <dbReference type="NCBI Taxonomy" id="1121131"/>
    <lineage>
        <taxon>Bacteria</taxon>
        <taxon>Bacillati</taxon>
        <taxon>Bacillota</taxon>
        <taxon>Clostridia</taxon>
        <taxon>Lachnospirales</taxon>
        <taxon>Lachnospiraceae</taxon>
        <taxon>Butyrivibrio</taxon>
    </lineage>
</organism>
<evidence type="ECO:0000313" key="6">
    <source>
        <dbReference type="Proteomes" id="UP000184278"/>
    </source>
</evidence>
<dbReference type="AlphaFoldDB" id="A0A1M5SXM7"/>
<dbReference type="InterPro" id="IPR019734">
    <property type="entry name" value="TPR_rpt"/>
</dbReference>
<keyword evidence="6" id="KW-1185">Reference proteome</keyword>
<name>A0A1M5SXM7_BUTFI</name>
<dbReference type="InterPro" id="IPR011990">
    <property type="entry name" value="TPR-like_helical_dom_sf"/>
</dbReference>
<feature type="repeat" description="TPR" evidence="1">
    <location>
        <begin position="65"/>
        <end position="98"/>
    </location>
</feature>
<evidence type="ECO:0000256" key="1">
    <source>
        <dbReference type="PROSITE-ProRule" id="PRU00339"/>
    </source>
</evidence>
<evidence type="ECO:0000256" key="2">
    <source>
        <dbReference type="SAM" id="MobiDB-lite"/>
    </source>
</evidence>
<dbReference type="PROSITE" id="PS50005">
    <property type="entry name" value="TPR"/>
    <property type="match status" value="2"/>
</dbReference>
<evidence type="ECO:0000313" key="5">
    <source>
        <dbReference type="EMBL" id="SHH43277.1"/>
    </source>
</evidence>
<reference evidence="6" key="1">
    <citation type="submission" date="2016-11" db="EMBL/GenBank/DDBJ databases">
        <authorList>
            <person name="Varghese N."/>
            <person name="Submissions S."/>
        </authorList>
    </citation>
    <scope>NUCLEOTIDE SEQUENCE [LARGE SCALE GENOMIC DNA]</scope>
    <source>
        <strain evidence="6">DSM 3071</strain>
    </source>
</reference>
<dbReference type="OrthoDB" id="2004010at2"/>
<evidence type="ECO:0000256" key="3">
    <source>
        <dbReference type="SAM" id="Phobius"/>
    </source>
</evidence>
<accession>A0A1M5SXM7</accession>